<dbReference type="InterPro" id="IPR029028">
    <property type="entry name" value="Alpha/beta_knot_MTases"/>
</dbReference>
<evidence type="ECO:0000256" key="5">
    <source>
        <dbReference type="SAM" id="MobiDB-lite"/>
    </source>
</evidence>
<dbReference type="RefSeq" id="XP_001417430.1">
    <property type="nucleotide sequence ID" value="XM_001417393.1"/>
</dbReference>
<dbReference type="InterPro" id="IPR004384">
    <property type="entry name" value="RNA_MeTrfase_TrmJ/LasT"/>
</dbReference>
<name>A4RVJ3_OSTLU</name>
<keyword evidence="8" id="KW-1185">Reference proteome</keyword>
<keyword evidence="3" id="KW-0808">Transferase</keyword>
<dbReference type="GO" id="GO:0008173">
    <property type="term" value="F:RNA methyltransferase activity"/>
    <property type="evidence" value="ECO:0007669"/>
    <property type="project" value="InterPro"/>
</dbReference>
<dbReference type="GO" id="GO:0002128">
    <property type="term" value="P:tRNA nucleoside ribose methylation"/>
    <property type="evidence" value="ECO:0007669"/>
    <property type="project" value="TreeGrafter"/>
</dbReference>
<dbReference type="AlphaFoldDB" id="A4RVJ3"/>
<dbReference type="Gene3D" id="3.40.1280.10">
    <property type="match status" value="1"/>
</dbReference>
<evidence type="ECO:0000256" key="2">
    <source>
        <dbReference type="ARBA" id="ARBA00022603"/>
    </source>
</evidence>
<evidence type="ECO:0000256" key="1">
    <source>
        <dbReference type="ARBA" id="ARBA00007228"/>
    </source>
</evidence>
<dbReference type="HOGENOM" id="CLU_1191583_0_0_1"/>
<feature type="compositionally biased region" description="Low complexity" evidence="5">
    <location>
        <begin position="1"/>
        <end position="12"/>
    </location>
</feature>
<dbReference type="GO" id="GO:0005829">
    <property type="term" value="C:cytosol"/>
    <property type="evidence" value="ECO:0007669"/>
    <property type="project" value="TreeGrafter"/>
</dbReference>
<keyword evidence="2" id="KW-0489">Methyltransferase</keyword>
<keyword evidence="4" id="KW-0949">S-adenosyl-L-methionine</keyword>
<protein>
    <recommendedName>
        <fullName evidence="6">tRNA/rRNA methyltransferase SpoU type domain-containing protein</fullName>
    </recommendedName>
</protein>
<dbReference type="Pfam" id="PF00588">
    <property type="entry name" value="SpoU_methylase"/>
    <property type="match status" value="1"/>
</dbReference>
<dbReference type="Gramene" id="ABO95723">
    <property type="protein sequence ID" value="ABO95723"/>
    <property type="gene ID" value="OSTLU_92557"/>
</dbReference>
<dbReference type="InterPro" id="IPR029026">
    <property type="entry name" value="tRNA_m1G_MTases_N"/>
</dbReference>
<reference evidence="7 8" key="1">
    <citation type="journal article" date="2007" name="Proc. Natl. Acad. Sci. U.S.A.">
        <title>The tiny eukaryote Ostreococcus provides genomic insights into the paradox of plankton speciation.</title>
        <authorList>
            <person name="Palenik B."/>
            <person name="Grimwood J."/>
            <person name="Aerts A."/>
            <person name="Rouze P."/>
            <person name="Salamov A."/>
            <person name="Putnam N."/>
            <person name="Dupont C."/>
            <person name="Jorgensen R."/>
            <person name="Derelle E."/>
            <person name="Rombauts S."/>
            <person name="Zhou K."/>
            <person name="Otillar R."/>
            <person name="Merchant S.S."/>
            <person name="Podell S."/>
            <person name="Gaasterland T."/>
            <person name="Napoli C."/>
            <person name="Gendler K."/>
            <person name="Manuell A."/>
            <person name="Tai V."/>
            <person name="Vallon O."/>
            <person name="Piganeau G."/>
            <person name="Jancek S."/>
            <person name="Heijde M."/>
            <person name="Jabbari K."/>
            <person name="Bowler C."/>
            <person name="Lohr M."/>
            <person name="Robbens S."/>
            <person name="Werner G."/>
            <person name="Dubchak I."/>
            <person name="Pazour G.J."/>
            <person name="Ren Q."/>
            <person name="Paulsen I."/>
            <person name="Delwiche C."/>
            <person name="Schmutz J."/>
            <person name="Rokhsar D."/>
            <person name="Van de Peer Y."/>
            <person name="Moreau H."/>
            <person name="Grigoriev I.V."/>
        </authorList>
    </citation>
    <scope>NUCLEOTIDE SEQUENCE [LARGE SCALE GENOMIC DNA]</scope>
    <source>
        <strain evidence="7 8">CCE9901</strain>
    </source>
</reference>
<dbReference type="PANTHER" id="PTHR42786">
    <property type="entry name" value="TRNA/RRNA METHYLTRANSFERASE"/>
    <property type="match status" value="1"/>
</dbReference>
<dbReference type="SUPFAM" id="SSF75217">
    <property type="entry name" value="alpha/beta knot"/>
    <property type="match status" value="1"/>
</dbReference>
<gene>
    <name evidence="7" type="ORF">OSTLU_92557</name>
</gene>
<evidence type="ECO:0000313" key="7">
    <source>
        <dbReference type="EMBL" id="ABO95723.1"/>
    </source>
</evidence>
<dbReference type="Proteomes" id="UP000001568">
    <property type="component" value="Chromosome 4"/>
</dbReference>
<dbReference type="GeneID" id="5001151"/>
<sequence>MFAAARARLAGEPAREGAAKRARGARRGDNRHRDRWAASLRRGPRGALEDPPGTLRDVCVIFCSPKTASNVGAMARACAAFECCDFRVATPLCDVECRACVNAAKGAQWLVPRAADAHASLEDALRGTVGTVVGFHPWRLDDAEAEASRARFDDLAALTAAYPGGGEDGGKLALVFGNEADGLSERELALCDALCSIPMGRLIESLSVTHAAVIALSRFFEAREASAEARRRF</sequence>
<organism evidence="7 8">
    <name type="scientific">Ostreococcus lucimarinus (strain CCE9901)</name>
    <dbReference type="NCBI Taxonomy" id="436017"/>
    <lineage>
        <taxon>Eukaryota</taxon>
        <taxon>Viridiplantae</taxon>
        <taxon>Chlorophyta</taxon>
        <taxon>Mamiellophyceae</taxon>
        <taxon>Mamiellales</taxon>
        <taxon>Bathycoccaceae</taxon>
        <taxon>Ostreococcus</taxon>
    </lineage>
</organism>
<dbReference type="GO" id="GO:0003723">
    <property type="term" value="F:RNA binding"/>
    <property type="evidence" value="ECO:0007669"/>
    <property type="project" value="InterPro"/>
</dbReference>
<comment type="similarity">
    <text evidence="1">Belongs to the class IV-like SAM-binding methyltransferase superfamily. RNA methyltransferase TrmH family.</text>
</comment>
<dbReference type="OrthoDB" id="541981at2759"/>
<dbReference type="KEGG" id="olu:OSTLU_92557"/>
<feature type="compositionally biased region" description="Basic and acidic residues" evidence="5">
    <location>
        <begin position="26"/>
        <end position="36"/>
    </location>
</feature>
<evidence type="ECO:0000256" key="4">
    <source>
        <dbReference type="ARBA" id="ARBA00022691"/>
    </source>
</evidence>
<evidence type="ECO:0000313" key="8">
    <source>
        <dbReference type="Proteomes" id="UP000001568"/>
    </source>
</evidence>
<evidence type="ECO:0000259" key="6">
    <source>
        <dbReference type="Pfam" id="PF00588"/>
    </source>
</evidence>
<accession>A4RVJ3</accession>
<dbReference type="eggNOG" id="ENOG502SBRF">
    <property type="taxonomic scope" value="Eukaryota"/>
</dbReference>
<dbReference type="EMBL" id="CP000584">
    <property type="protein sequence ID" value="ABO95723.1"/>
    <property type="molecule type" value="Genomic_DNA"/>
</dbReference>
<feature type="domain" description="tRNA/rRNA methyltransferase SpoU type" evidence="6">
    <location>
        <begin position="58"/>
        <end position="216"/>
    </location>
</feature>
<proteinExistence type="inferred from homology"/>
<dbReference type="PANTHER" id="PTHR42786:SF2">
    <property type="entry name" value="TRNA (CYTIDINE_URIDINE-2'-O-)-METHYLTRANSFERASE TRMJ"/>
    <property type="match status" value="1"/>
</dbReference>
<evidence type="ECO:0000256" key="3">
    <source>
        <dbReference type="ARBA" id="ARBA00022679"/>
    </source>
</evidence>
<dbReference type="OMA" id="VECRACV"/>
<dbReference type="InterPro" id="IPR001537">
    <property type="entry name" value="SpoU_MeTrfase"/>
</dbReference>
<feature type="region of interest" description="Disordered" evidence="5">
    <location>
        <begin position="1"/>
        <end position="49"/>
    </location>
</feature>